<feature type="domain" description="Response regulatory" evidence="6">
    <location>
        <begin position="18"/>
        <end position="135"/>
    </location>
</feature>
<evidence type="ECO:0000259" key="5">
    <source>
        <dbReference type="PROSITE" id="PS50046"/>
    </source>
</evidence>
<dbReference type="PANTHER" id="PTHR43156:SF2">
    <property type="entry name" value="STAGE II SPORULATION PROTEIN E"/>
    <property type="match status" value="1"/>
</dbReference>
<dbReference type="Pfam" id="PF00072">
    <property type="entry name" value="Response_reg"/>
    <property type="match status" value="1"/>
</dbReference>
<dbReference type="RefSeq" id="WP_395818700.1">
    <property type="nucleotide sequence ID" value="NZ_CP043494.1"/>
</dbReference>
<feature type="modified residue" description="4-aspartylphosphate" evidence="4">
    <location>
        <position position="67"/>
    </location>
</feature>
<dbReference type="Pfam" id="PF13185">
    <property type="entry name" value="GAF_2"/>
    <property type="match status" value="1"/>
</dbReference>
<sequence>MTSAALLPEPAAPTDQATILVVDDSPNQLVAIQALLAPLGQRVVTASSGGDALRLLLEMDCAVVLLDVHLLDIDGFEVARFMRERERTCRTPIIFISGLTADAHFTTRGYSMGAVDFLFKPFDPRVLRAKVEVFVELYLHRERLKLQAEREKAESERLRLLSLLTQTPAAIAITRGTDFVFEFANPLYQKVVGRSVPLGRPLREVMPEVVSQPGVMEALRQAMRTGEPFVGREMLIVLDRHGNGVLEEAFFDLVYQPLRDEQGEVEWLLTHAVEVTEQVRARRKLEEREHALRESEGRFRLMAEAGELLSSLEDRTVLQRLAELVVPRLADWAAVDLLSETGAVERVAAVHSEPEKAELAFEIARRWPIDRTSHGGIGQVLRTGEPLLIEHMSDELLPRLVRSEDHLRLARTLGFKSSLCLPLVARGRVLGALSLVHAESGRRFSEKDLPLAQELARRAGLAVDNALLYREAREAQGRASRLQAVAAALSRAATPAEVARAILTEGLQQVGTHAGLVYWREPEGSLRVLHDVGYSKELVRRVRHLSAEDRMPQLDAVRTGEARWFSSTEELLADYPQMAAVLSSFQARVALPLRVEGNSLGCLWLSFQDKRPFSPEERNFLTALAQLCSQALERARLLAVAREQAEHMRLLADAVKTFSEAGGDVEASARALVRRVSESFGDACALLLGDEVSGGVTFSAMYHPDPWARALLQETIRGTYEREEGPALRVLRTGQPLRVSRVRQEGLLESLEPQVRPFVECFGLHGVLIVPLRAQGQILGTLGVFRSRPDLPFTPEEQALLQELADRAGLVVSNARLLARANSAR</sequence>
<dbReference type="Pfam" id="PF01590">
    <property type="entry name" value="GAF"/>
    <property type="match status" value="2"/>
</dbReference>
<dbReference type="InterPro" id="IPR052016">
    <property type="entry name" value="Bact_Sigma-Reg"/>
</dbReference>
<keyword evidence="1" id="KW-0808">Transferase</keyword>
<evidence type="ECO:0000313" key="8">
    <source>
        <dbReference type="EMBL" id="WNG44922.1"/>
    </source>
</evidence>
<feature type="domain" description="Phytochrome chromophore attachment site" evidence="5">
    <location>
        <begin position="406"/>
        <end position="458"/>
    </location>
</feature>
<feature type="domain" description="PAC" evidence="7">
    <location>
        <begin position="230"/>
        <end position="287"/>
    </location>
</feature>
<dbReference type="Gene3D" id="3.30.450.20">
    <property type="entry name" value="PAS domain"/>
    <property type="match status" value="1"/>
</dbReference>
<dbReference type="SUPFAM" id="SSF52172">
    <property type="entry name" value="CheY-like"/>
    <property type="match status" value="1"/>
</dbReference>
<evidence type="ECO:0000256" key="2">
    <source>
        <dbReference type="ARBA" id="ARBA00022777"/>
    </source>
</evidence>
<dbReference type="InterPro" id="IPR003018">
    <property type="entry name" value="GAF"/>
</dbReference>
<dbReference type="InterPro" id="IPR029016">
    <property type="entry name" value="GAF-like_dom_sf"/>
</dbReference>
<protein>
    <submittedName>
        <fullName evidence="8">GAF domain-containing protein</fullName>
    </submittedName>
</protein>
<dbReference type="InterPro" id="IPR016132">
    <property type="entry name" value="Phyto_chromo_attachment"/>
</dbReference>
<evidence type="ECO:0000259" key="6">
    <source>
        <dbReference type="PROSITE" id="PS50110"/>
    </source>
</evidence>
<organism evidence="8 9">
    <name type="scientific">Archangium minus</name>
    <dbReference type="NCBI Taxonomy" id="83450"/>
    <lineage>
        <taxon>Bacteria</taxon>
        <taxon>Pseudomonadati</taxon>
        <taxon>Myxococcota</taxon>
        <taxon>Myxococcia</taxon>
        <taxon>Myxococcales</taxon>
        <taxon>Cystobacterineae</taxon>
        <taxon>Archangiaceae</taxon>
        <taxon>Archangium</taxon>
    </lineage>
</organism>
<keyword evidence="9" id="KW-1185">Reference proteome</keyword>
<keyword evidence="2" id="KW-0418">Kinase</keyword>
<evidence type="ECO:0000259" key="7">
    <source>
        <dbReference type="PROSITE" id="PS50113"/>
    </source>
</evidence>
<dbReference type="Gene3D" id="3.40.50.2300">
    <property type="match status" value="1"/>
</dbReference>
<accession>A0ABY9WQ65</accession>
<dbReference type="SMART" id="SM00448">
    <property type="entry name" value="REC"/>
    <property type="match status" value="1"/>
</dbReference>
<dbReference type="InterPro" id="IPR011006">
    <property type="entry name" value="CheY-like_superfamily"/>
</dbReference>
<dbReference type="SUPFAM" id="SSF55785">
    <property type="entry name" value="PYP-like sensor domain (PAS domain)"/>
    <property type="match status" value="1"/>
</dbReference>
<dbReference type="InterPro" id="IPR013656">
    <property type="entry name" value="PAS_4"/>
</dbReference>
<dbReference type="SMART" id="SM00065">
    <property type="entry name" value="GAF"/>
    <property type="match status" value="3"/>
</dbReference>
<name>A0ABY9WQ65_9BACT</name>
<dbReference type="InterPro" id="IPR035965">
    <property type="entry name" value="PAS-like_dom_sf"/>
</dbReference>
<dbReference type="InterPro" id="IPR001789">
    <property type="entry name" value="Sig_transdc_resp-reg_receiver"/>
</dbReference>
<dbReference type="Pfam" id="PF08448">
    <property type="entry name" value="PAS_4"/>
    <property type="match status" value="1"/>
</dbReference>
<dbReference type="PROSITE" id="PS50110">
    <property type="entry name" value="RESPONSE_REGULATORY"/>
    <property type="match status" value="1"/>
</dbReference>
<dbReference type="PROSITE" id="PS50046">
    <property type="entry name" value="PHYTOCHROME_2"/>
    <property type="match status" value="1"/>
</dbReference>
<proteinExistence type="predicted"/>
<dbReference type="InterPro" id="IPR000700">
    <property type="entry name" value="PAS-assoc_C"/>
</dbReference>
<dbReference type="EMBL" id="CP043494">
    <property type="protein sequence ID" value="WNG44922.1"/>
    <property type="molecule type" value="Genomic_DNA"/>
</dbReference>
<evidence type="ECO:0000313" key="9">
    <source>
        <dbReference type="Proteomes" id="UP001611383"/>
    </source>
</evidence>
<evidence type="ECO:0000256" key="4">
    <source>
        <dbReference type="PROSITE-ProRule" id="PRU00169"/>
    </source>
</evidence>
<dbReference type="Proteomes" id="UP001611383">
    <property type="component" value="Chromosome"/>
</dbReference>
<keyword evidence="3" id="KW-0378">Hydrolase</keyword>
<dbReference type="PANTHER" id="PTHR43156">
    <property type="entry name" value="STAGE II SPORULATION PROTEIN E-RELATED"/>
    <property type="match status" value="1"/>
</dbReference>
<evidence type="ECO:0000256" key="3">
    <source>
        <dbReference type="ARBA" id="ARBA00022801"/>
    </source>
</evidence>
<dbReference type="Gene3D" id="3.30.450.40">
    <property type="match status" value="3"/>
</dbReference>
<keyword evidence="4" id="KW-0597">Phosphoprotein</keyword>
<reference evidence="8 9" key="1">
    <citation type="submission" date="2019-08" db="EMBL/GenBank/DDBJ databases">
        <title>Archangium and Cystobacter genomes.</title>
        <authorList>
            <person name="Chen I.-C.K."/>
            <person name="Wielgoss S."/>
        </authorList>
    </citation>
    <scope>NUCLEOTIDE SEQUENCE [LARGE SCALE GENOMIC DNA]</scope>
    <source>
        <strain evidence="8 9">Cbm 6</strain>
    </source>
</reference>
<evidence type="ECO:0000256" key="1">
    <source>
        <dbReference type="ARBA" id="ARBA00022679"/>
    </source>
</evidence>
<gene>
    <name evidence="8" type="ORF">F0U60_13065</name>
</gene>
<dbReference type="SUPFAM" id="SSF55781">
    <property type="entry name" value="GAF domain-like"/>
    <property type="match status" value="3"/>
</dbReference>
<dbReference type="PROSITE" id="PS50113">
    <property type="entry name" value="PAC"/>
    <property type="match status" value="1"/>
</dbReference>